<dbReference type="PANTHER" id="PTHR16967">
    <property type="entry name" value="LEYDIG CELL TUMOR 10 KDA PROTEIN HOMOLOG"/>
    <property type="match status" value="1"/>
</dbReference>
<evidence type="ECO:0000313" key="3">
    <source>
        <dbReference type="EMBL" id="PIK51677.1"/>
    </source>
</evidence>
<dbReference type="InterPro" id="IPR019034">
    <property type="entry name" value="UPF0390"/>
</dbReference>
<dbReference type="Pfam" id="PF09495">
    <property type="entry name" value="DUF2462"/>
    <property type="match status" value="1"/>
</dbReference>
<keyword evidence="4" id="KW-1185">Reference proteome</keyword>
<evidence type="ECO:0000256" key="2">
    <source>
        <dbReference type="SAM" id="MobiDB-lite"/>
    </source>
</evidence>
<evidence type="ECO:0000256" key="1">
    <source>
        <dbReference type="ARBA" id="ARBA00006802"/>
    </source>
</evidence>
<dbReference type="STRING" id="307972.A0A2G8KUJ8"/>
<dbReference type="PANTHER" id="PTHR16967:SF1">
    <property type="entry name" value="LEYDIG CELL TUMOR 10 KDA PROTEIN HOMOLOG"/>
    <property type="match status" value="1"/>
</dbReference>
<protein>
    <submittedName>
        <fullName evidence="3">Putative leydig cell tumor 10 kDa protein-like</fullName>
    </submittedName>
</protein>
<dbReference type="Proteomes" id="UP000230750">
    <property type="component" value="Unassembled WGS sequence"/>
</dbReference>
<feature type="compositionally biased region" description="Basic residues" evidence="2">
    <location>
        <begin position="30"/>
        <end position="51"/>
    </location>
</feature>
<dbReference type="EMBL" id="MRZV01000361">
    <property type="protein sequence ID" value="PIK51677.1"/>
    <property type="molecule type" value="Genomic_DNA"/>
</dbReference>
<dbReference type="OrthoDB" id="5239630at2759"/>
<accession>A0A2G8KUJ8</accession>
<organism evidence="3 4">
    <name type="scientific">Stichopus japonicus</name>
    <name type="common">Sea cucumber</name>
    <dbReference type="NCBI Taxonomy" id="307972"/>
    <lineage>
        <taxon>Eukaryota</taxon>
        <taxon>Metazoa</taxon>
        <taxon>Echinodermata</taxon>
        <taxon>Eleutherozoa</taxon>
        <taxon>Echinozoa</taxon>
        <taxon>Holothuroidea</taxon>
        <taxon>Aspidochirotacea</taxon>
        <taxon>Aspidochirotida</taxon>
        <taxon>Stichopodidae</taxon>
        <taxon>Apostichopus</taxon>
    </lineage>
</organism>
<evidence type="ECO:0000313" key="4">
    <source>
        <dbReference type="Proteomes" id="UP000230750"/>
    </source>
</evidence>
<gene>
    <name evidence="3" type="ORF">BSL78_11439</name>
</gene>
<name>A0A2G8KUJ8_STIJA</name>
<proteinExistence type="inferred from homology"/>
<comment type="caution">
    <text evidence="3">The sequence shown here is derived from an EMBL/GenBank/DDBJ whole genome shotgun (WGS) entry which is preliminary data.</text>
</comment>
<feature type="region of interest" description="Disordered" evidence="2">
    <location>
        <begin position="1"/>
        <end position="51"/>
    </location>
</feature>
<dbReference type="AlphaFoldDB" id="A0A2G8KUJ8"/>
<sequence>MAQGKLKTKTSIPDRAKNKKKQKLQQQKRSQLRKGSRFIAPKKAHKLQSAKLKKNLQKTINKCIESEIAARVTSQEGQQLKVVNVPKGSGDKKKK</sequence>
<reference evidence="3 4" key="1">
    <citation type="journal article" date="2017" name="PLoS Biol.">
        <title>The sea cucumber genome provides insights into morphological evolution and visceral regeneration.</title>
        <authorList>
            <person name="Zhang X."/>
            <person name="Sun L."/>
            <person name="Yuan J."/>
            <person name="Sun Y."/>
            <person name="Gao Y."/>
            <person name="Zhang L."/>
            <person name="Li S."/>
            <person name="Dai H."/>
            <person name="Hamel J.F."/>
            <person name="Liu C."/>
            <person name="Yu Y."/>
            <person name="Liu S."/>
            <person name="Lin W."/>
            <person name="Guo K."/>
            <person name="Jin S."/>
            <person name="Xu P."/>
            <person name="Storey K.B."/>
            <person name="Huan P."/>
            <person name="Zhang T."/>
            <person name="Zhou Y."/>
            <person name="Zhang J."/>
            <person name="Lin C."/>
            <person name="Li X."/>
            <person name="Xing L."/>
            <person name="Huo D."/>
            <person name="Sun M."/>
            <person name="Wang L."/>
            <person name="Mercier A."/>
            <person name="Li F."/>
            <person name="Yang H."/>
            <person name="Xiang J."/>
        </authorList>
    </citation>
    <scope>NUCLEOTIDE SEQUENCE [LARGE SCALE GENOMIC DNA]</scope>
    <source>
        <strain evidence="3">Shaxun</strain>
        <tissue evidence="3">Muscle</tissue>
    </source>
</reference>
<comment type="similarity">
    <text evidence="1">Belongs to the UPF0390 family.</text>
</comment>